<feature type="compositionally biased region" description="Basic and acidic residues" evidence="1">
    <location>
        <begin position="537"/>
        <end position="550"/>
    </location>
</feature>
<dbReference type="PANTHER" id="PTHR24410:SF23">
    <property type="entry name" value="BTB DOMAIN-CONTAINING PROTEIN-RELATED"/>
    <property type="match status" value="1"/>
</dbReference>
<evidence type="ECO:0000313" key="4">
    <source>
        <dbReference type="Proteomes" id="UP001189429"/>
    </source>
</evidence>
<evidence type="ECO:0000259" key="2">
    <source>
        <dbReference type="PROSITE" id="PS50097"/>
    </source>
</evidence>
<dbReference type="SUPFAM" id="SSF54695">
    <property type="entry name" value="POZ domain"/>
    <property type="match status" value="1"/>
</dbReference>
<organism evidence="3 4">
    <name type="scientific">Prorocentrum cordatum</name>
    <dbReference type="NCBI Taxonomy" id="2364126"/>
    <lineage>
        <taxon>Eukaryota</taxon>
        <taxon>Sar</taxon>
        <taxon>Alveolata</taxon>
        <taxon>Dinophyceae</taxon>
        <taxon>Prorocentrales</taxon>
        <taxon>Prorocentraceae</taxon>
        <taxon>Prorocentrum</taxon>
    </lineage>
</organism>
<dbReference type="InterPro" id="IPR011333">
    <property type="entry name" value="SKP1/BTB/POZ_sf"/>
</dbReference>
<reference evidence="3" key="1">
    <citation type="submission" date="2023-10" db="EMBL/GenBank/DDBJ databases">
        <authorList>
            <person name="Chen Y."/>
            <person name="Shah S."/>
            <person name="Dougan E. K."/>
            <person name="Thang M."/>
            <person name="Chan C."/>
        </authorList>
    </citation>
    <scope>NUCLEOTIDE SEQUENCE [LARGE SCALE GENOMIC DNA]</scope>
</reference>
<dbReference type="InterPro" id="IPR000210">
    <property type="entry name" value="BTB/POZ_dom"/>
</dbReference>
<feature type="compositionally biased region" description="Low complexity" evidence="1">
    <location>
        <begin position="487"/>
        <end position="536"/>
    </location>
</feature>
<keyword evidence="4" id="KW-1185">Reference proteome</keyword>
<comment type="caution">
    <text evidence="3">The sequence shown here is derived from an EMBL/GenBank/DDBJ whole genome shotgun (WGS) entry which is preliminary data.</text>
</comment>
<proteinExistence type="predicted"/>
<evidence type="ECO:0000256" key="1">
    <source>
        <dbReference type="SAM" id="MobiDB-lite"/>
    </source>
</evidence>
<sequence length="685" mass="71242">MLYFLDHKELADCAVRVPAGAAAAEQEVPCHKLALCAASGFFFRSFIAGAGAGAVVALPALPEDQELRRQVDVSQLFPVVLRYIYSNQAWASIDSLVTSENAMGLFALGELLEIPTLSARAFQFLDEAVLSPTSAAQLLYAAVQLRRVAGGSAGAGFETSCQRCVEVLRQGFGQACAAPSRGRQLLSKLPVDVLAPILEAPDLNVPSEGIVLEVVQRFLRARLAREEAGLDFADLRLTEAPAIIPQLIGSPGGVVWEVFIVEQPLSPPLDPPETAKYSAASPVAVPTQQPAGVCTLGHQLSLRYPVGAVGAAGCAGCAVLRVVGASGEVLCAGLLPVERLAQLTSGGEFAEELTCRVRSPADEQATGVVRFRWRRPAEAAAVEPPAEGVEAAAEAVTAEEGGAGPAAEATVRADQLSEEDAKRILDCVRFPHLEHKELLAAMRDPVLVQVGAQQRVMEALSSRLSQYEHAPEAGALSAQEARPSTMAASARGPSAPLAAAATLRPTPPATAGAAEASAGPERQQAWAAQAPASPEQQPREAPEPSPREHLAGSAHAAMRGGLRATARGGLQRPLSSGGGSAGHPLFPCGSCGQGQLLLRQGDTAQWCAKCSRCPHNVWLPGCVTAAAVDGFCAACTVRLGSEVRTLTVRVGREHGAALLRLPGGVDTLRGMCVAGCSDALLRLGE</sequence>
<dbReference type="PROSITE" id="PS50097">
    <property type="entry name" value="BTB"/>
    <property type="match status" value="1"/>
</dbReference>
<feature type="region of interest" description="Disordered" evidence="1">
    <location>
        <begin position="471"/>
        <end position="554"/>
    </location>
</feature>
<gene>
    <name evidence="3" type="ORF">PCOR1329_LOCUS8242</name>
</gene>
<feature type="domain" description="BTB" evidence="2">
    <location>
        <begin position="11"/>
        <end position="88"/>
    </location>
</feature>
<dbReference type="Pfam" id="PF00651">
    <property type="entry name" value="BTB"/>
    <property type="match status" value="1"/>
</dbReference>
<dbReference type="EMBL" id="CAUYUJ010002248">
    <property type="protein sequence ID" value="CAK0799932.1"/>
    <property type="molecule type" value="Genomic_DNA"/>
</dbReference>
<protein>
    <recommendedName>
        <fullName evidence="2">BTB domain-containing protein</fullName>
    </recommendedName>
</protein>
<dbReference type="Gene3D" id="3.30.710.10">
    <property type="entry name" value="Potassium Channel Kv1.1, Chain A"/>
    <property type="match status" value="1"/>
</dbReference>
<evidence type="ECO:0000313" key="3">
    <source>
        <dbReference type="EMBL" id="CAK0799932.1"/>
    </source>
</evidence>
<dbReference type="PANTHER" id="PTHR24410">
    <property type="entry name" value="HL07962P-RELATED"/>
    <property type="match status" value="1"/>
</dbReference>
<name>A0ABN9Q656_9DINO</name>
<accession>A0ABN9Q656</accession>
<dbReference type="InterPro" id="IPR051481">
    <property type="entry name" value="BTB-POZ/Galectin-3-binding"/>
</dbReference>
<dbReference type="Proteomes" id="UP001189429">
    <property type="component" value="Unassembled WGS sequence"/>
</dbReference>